<evidence type="ECO:0000313" key="9">
    <source>
        <dbReference type="Proteomes" id="UP000836841"/>
    </source>
</evidence>
<evidence type="ECO:0000256" key="4">
    <source>
        <dbReference type="ARBA" id="ARBA00023089"/>
    </source>
</evidence>
<dbReference type="AlphaFoldDB" id="A0AAU9RRK0"/>
<dbReference type="PANTHER" id="PTHR31791">
    <property type="entry name" value="FRIGIDA-LIKE PROTEIN 3-RELATED"/>
    <property type="match status" value="1"/>
</dbReference>
<dbReference type="InterPro" id="IPR012474">
    <property type="entry name" value="Frigida"/>
</dbReference>
<evidence type="ECO:0000256" key="7">
    <source>
        <dbReference type="SAM" id="Phobius"/>
    </source>
</evidence>
<dbReference type="GO" id="GO:0030154">
    <property type="term" value="P:cell differentiation"/>
    <property type="evidence" value="ECO:0007669"/>
    <property type="project" value="UniProtKB-KW"/>
</dbReference>
<keyword evidence="6" id="KW-0175">Coiled coil</keyword>
<evidence type="ECO:0000313" key="8">
    <source>
        <dbReference type="EMBL" id="CAH2046334.1"/>
    </source>
</evidence>
<feature type="coiled-coil region" evidence="6">
    <location>
        <begin position="117"/>
        <end position="190"/>
    </location>
</feature>
<keyword evidence="9" id="KW-1185">Reference proteome</keyword>
<evidence type="ECO:0000256" key="5">
    <source>
        <dbReference type="RuleBase" id="RU364012"/>
    </source>
</evidence>
<feature type="transmembrane region" description="Helical" evidence="7">
    <location>
        <begin position="6"/>
        <end position="28"/>
    </location>
</feature>
<evidence type="ECO:0000256" key="2">
    <source>
        <dbReference type="ARBA" id="ARBA00022473"/>
    </source>
</evidence>
<dbReference type="Pfam" id="PF07899">
    <property type="entry name" value="Frigida"/>
    <property type="match status" value="1"/>
</dbReference>
<comment type="similarity">
    <text evidence="1 5">Belongs to the Frigida family.</text>
</comment>
<name>A0AAU9RRK0_THLAR</name>
<protein>
    <recommendedName>
        <fullName evidence="5">FRIGIDA-like protein</fullName>
    </recommendedName>
</protein>
<dbReference type="EMBL" id="OU466858">
    <property type="protein sequence ID" value="CAH2046334.1"/>
    <property type="molecule type" value="Genomic_DNA"/>
</dbReference>
<keyword evidence="3 5" id="KW-0221">Differentiation</keyword>
<dbReference type="GO" id="GO:0009908">
    <property type="term" value="P:flower development"/>
    <property type="evidence" value="ECO:0007669"/>
    <property type="project" value="UniProtKB-KW"/>
</dbReference>
<gene>
    <name evidence="8" type="ORF">TAV2_LOCUS7603</name>
</gene>
<reference evidence="8 9" key="1">
    <citation type="submission" date="2022-03" db="EMBL/GenBank/DDBJ databases">
        <authorList>
            <person name="Nunn A."/>
            <person name="Chopra R."/>
            <person name="Nunn A."/>
            <person name="Contreras Garrido A."/>
        </authorList>
    </citation>
    <scope>NUCLEOTIDE SEQUENCE [LARGE SCALE GENOMIC DNA]</scope>
</reference>
<keyword evidence="7" id="KW-0812">Transmembrane</keyword>
<evidence type="ECO:0000256" key="6">
    <source>
        <dbReference type="SAM" id="Coils"/>
    </source>
</evidence>
<evidence type="ECO:0000256" key="1">
    <source>
        <dbReference type="ARBA" id="ARBA00008956"/>
    </source>
</evidence>
<keyword evidence="7" id="KW-1133">Transmembrane helix</keyword>
<keyword evidence="7" id="KW-0472">Membrane</keyword>
<keyword evidence="2 5" id="KW-0217">Developmental protein</keyword>
<organism evidence="8 9">
    <name type="scientific">Thlaspi arvense</name>
    <name type="common">Field penny-cress</name>
    <dbReference type="NCBI Taxonomy" id="13288"/>
    <lineage>
        <taxon>Eukaryota</taxon>
        <taxon>Viridiplantae</taxon>
        <taxon>Streptophyta</taxon>
        <taxon>Embryophyta</taxon>
        <taxon>Tracheophyta</taxon>
        <taxon>Spermatophyta</taxon>
        <taxon>Magnoliopsida</taxon>
        <taxon>eudicotyledons</taxon>
        <taxon>Gunneridae</taxon>
        <taxon>Pentapetalae</taxon>
        <taxon>rosids</taxon>
        <taxon>malvids</taxon>
        <taxon>Brassicales</taxon>
        <taxon>Brassicaceae</taxon>
        <taxon>Thlaspideae</taxon>
        <taxon>Thlaspi</taxon>
    </lineage>
</organism>
<dbReference type="PANTHER" id="PTHR31791:SF78">
    <property type="entry name" value="FRIGIDA-LIKE PROTEIN"/>
    <property type="match status" value="1"/>
</dbReference>
<sequence>MGLYLFLTRVCTTSLLFAAFSLFPTLLYRPLPPAESHTVTTREILLGSLLSRFTCIAVESMGLRAMDNTCVEDKFTFVSKRQKLCESLEKLKADSSQILKTLHDHYDMVAEKRSRDIELKEDELQVLCLKLEETQKKIEATEIEAGDKEKELDLLRKQIKSEEKTLTEIRTSLKNTQNELELKKTELRARSSVLVKHDVAAETGDALTLREFSSASLSRHQVSSYLRGLSNPAKFVLDLVKGQLKDAHRGQDLGLQGLVLENLVLSFEELAEIRGTDKAQMRLKATQVATLWKGMMVIEAPRSTLEALAFLLFIVAYGLRSLINEEETALLATSVFNYKQGPRLFHLFGLKRKLPVRIICLLKLKEFSATTLLMKEITSLRCSALEKAEIKDVGRLRAIVELVADYKLDIDLPGDLIAKLMFPREDSTPPALHCSVEAAEETCPSSSNPMAT</sequence>
<accession>A0AAU9RRK0</accession>
<proteinExistence type="inferred from homology"/>
<dbReference type="Proteomes" id="UP000836841">
    <property type="component" value="Chromosome 2"/>
</dbReference>
<evidence type="ECO:0000256" key="3">
    <source>
        <dbReference type="ARBA" id="ARBA00022782"/>
    </source>
</evidence>
<keyword evidence="4 5" id="KW-0287">Flowering</keyword>